<evidence type="ECO:0000313" key="1">
    <source>
        <dbReference type="EMBL" id="MBP0902934.1"/>
    </source>
</evidence>
<evidence type="ECO:0000313" key="2">
    <source>
        <dbReference type="Proteomes" id="UP000670776"/>
    </source>
</evidence>
<gene>
    <name evidence="1" type="ORF">J8H85_03755</name>
</gene>
<protein>
    <submittedName>
        <fullName evidence="1">Uncharacterized protein</fullName>
    </submittedName>
</protein>
<sequence length="332" mass="38700">MVDFVHINEFFDMLDFSIEVDYQSYDDEKKESIYTLNNESIYVETKNEVRPQNIPAFEKKRSQNLSLLVASKYITPKSKNILKEKKINYIDSFGNAYINLEHLKIYVEQGNAKPYYTDYSHLLTQTSGQIIFQLLRKPEQINETQRYLSLASKVSLGSVSKCITALLDEGFVVKWNNDKKYQLVRREELLDKWIAVFNEKILPGNKIGKYTFSKQLKGNWDKQFLDTDALWAGEPAAALITNYLNPEVFTLFTNRKKSEILTQLKLVPDIKGEITLYTPFWIDSYPIDRVINLNNKNVVHPLIIYAQLIHSNNSRNIEAAQLIYNEYIKPNL</sequence>
<dbReference type="Proteomes" id="UP000670776">
    <property type="component" value="Unassembled WGS sequence"/>
</dbReference>
<keyword evidence="2" id="KW-1185">Reference proteome</keyword>
<comment type="caution">
    <text evidence="1">The sequence shown here is derived from an EMBL/GenBank/DDBJ whole genome shotgun (WGS) entry which is preliminary data.</text>
</comment>
<dbReference type="EMBL" id="JAGJCB010000002">
    <property type="protein sequence ID" value="MBP0902934.1"/>
    <property type="molecule type" value="Genomic_DNA"/>
</dbReference>
<proteinExistence type="predicted"/>
<organism evidence="1 2">
    <name type="scientific">Mariniflexile gromovii</name>
    <dbReference type="NCBI Taxonomy" id="362523"/>
    <lineage>
        <taxon>Bacteria</taxon>
        <taxon>Pseudomonadati</taxon>
        <taxon>Bacteroidota</taxon>
        <taxon>Flavobacteriia</taxon>
        <taxon>Flavobacteriales</taxon>
        <taxon>Flavobacteriaceae</taxon>
        <taxon>Mariniflexile</taxon>
    </lineage>
</organism>
<dbReference type="InterPro" id="IPR019238">
    <property type="entry name" value="AbiEi_2"/>
</dbReference>
<dbReference type="RefSeq" id="WP_209652803.1">
    <property type="nucleotide sequence ID" value="NZ_JAGJCB010000002.1"/>
</dbReference>
<name>A0ABS4BQS3_9FLAO</name>
<dbReference type="Pfam" id="PF09952">
    <property type="entry name" value="AbiEi_2"/>
    <property type="match status" value="1"/>
</dbReference>
<reference evidence="1 2" key="1">
    <citation type="submission" date="2021-04" db="EMBL/GenBank/DDBJ databases">
        <title>Mariniflexile gromovii gen. nov., sp. nov., a gliding bacterium isolated from the sea urchin Strongylocentrotus intermedius.</title>
        <authorList>
            <person name="Ko S."/>
            <person name="Le V."/>
            <person name="Ahn C.-Y."/>
            <person name="Oh H.-M."/>
        </authorList>
    </citation>
    <scope>NUCLEOTIDE SEQUENCE [LARGE SCALE GENOMIC DNA]</scope>
    <source>
        <strain evidence="1 2">KCTC 12570</strain>
    </source>
</reference>
<accession>A0ABS4BQS3</accession>